<accession>A0A1N7KNQ2</accession>
<dbReference type="GO" id="GO:0016787">
    <property type="term" value="F:hydrolase activity"/>
    <property type="evidence" value="ECO:0007669"/>
    <property type="project" value="UniProtKB-KW"/>
</dbReference>
<dbReference type="OrthoDB" id="8727830at2"/>
<dbReference type="SUPFAM" id="SSF55545">
    <property type="entry name" value="beta-N-acetylhexosaminidase-like domain"/>
    <property type="match status" value="1"/>
</dbReference>
<dbReference type="GO" id="GO:0005975">
    <property type="term" value="P:carbohydrate metabolic process"/>
    <property type="evidence" value="ECO:0007669"/>
    <property type="project" value="UniProtKB-ARBA"/>
</dbReference>
<dbReference type="Proteomes" id="UP000186917">
    <property type="component" value="Unassembled WGS sequence"/>
</dbReference>
<dbReference type="Gene3D" id="2.60.120.1620">
    <property type="match status" value="1"/>
</dbReference>
<dbReference type="InterPro" id="IPR029018">
    <property type="entry name" value="Hex-like_dom2"/>
</dbReference>
<dbReference type="PANTHER" id="PTHR37842:SF2">
    <property type="entry name" value="GYLCOSYL HYDROLASE 115 C-TERMINAL DOMAIN-CONTAINING PROTEIN"/>
    <property type="match status" value="1"/>
</dbReference>
<evidence type="ECO:0000313" key="5">
    <source>
        <dbReference type="Proteomes" id="UP000186917"/>
    </source>
</evidence>
<reference evidence="5" key="1">
    <citation type="submission" date="2017-01" db="EMBL/GenBank/DDBJ databases">
        <authorList>
            <person name="Varghese N."/>
            <person name="Submissions S."/>
        </authorList>
    </citation>
    <scope>NUCLEOTIDE SEQUENCE [LARGE SCALE GENOMIC DNA]</scope>
    <source>
        <strain evidence="5">DSM 21054</strain>
    </source>
</reference>
<dbReference type="STRING" id="477680.SAMN05421788_101330"/>
<dbReference type="Pfam" id="PF17829">
    <property type="entry name" value="GH115_C"/>
    <property type="match status" value="1"/>
</dbReference>
<dbReference type="AlphaFoldDB" id="A0A1N7KNQ2"/>
<keyword evidence="2" id="KW-0732">Signal</keyword>
<dbReference type="Gene3D" id="1.20.58.2150">
    <property type="match status" value="1"/>
</dbReference>
<feature type="domain" description="Gylcosyl hydrolase 115 C-terminal" evidence="3">
    <location>
        <begin position="687"/>
        <end position="829"/>
    </location>
</feature>
<evidence type="ECO:0000313" key="4">
    <source>
        <dbReference type="EMBL" id="SIS63242.1"/>
    </source>
</evidence>
<gene>
    <name evidence="4" type="ORF">SAMN05421788_101330</name>
</gene>
<dbReference type="RefSeq" id="WP_076375034.1">
    <property type="nucleotide sequence ID" value="NZ_AP017422.1"/>
</dbReference>
<dbReference type="EMBL" id="FTOR01000001">
    <property type="protein sequence ID" value="SIS63242.1"/>
    <property type="molecule type" value="Genomic_DNA"/>
</dbReference>
<proteinExistence type="predicted"/>
<dbReference type="PANTHER" id="PTHR37842">
    <property type="match status" value="1"/>
</dbReference>
<protein>
    <submittedName>
        <fullName evidence="4">Glycosyl hydrolase family 67 N-terminus</fullName>
    </submittedName>
</protein>
<dbReference type="InterPro" id="IPR041437">
    <property type="entry name" value="GH115_C"/>
</dbReference>
<keyword evidence="1 4" id="KW-0378">Hydrolase</keyword>
<feature type="signal peptide" evidence="2">
    <location>
        <begin position="1"/>
        <end position="22"/>
    </location>
</feature>
<evidence type="ECO:0000259" key="3">
    <source>
        <dbReference type="Pfam" id="PF17829"/>
    </source>
</evidence>
<dbReference type="Pfam" id="PF15979">
    <property type="entry name" value="Glyco_hydro_115"/>
    <property type="match status" value="1"/>
</dbReference>
<feature type="chain" id="PRO_5012026375" evidence="2">
    <location>
        <begin position="23"/>
        <end position="830"/>
    </location>
</feature>
<dbReference type="Gene3D" id="3.30.379.10">
    <property type="entry name" value="Chitobiase/beta-hexosaminidase domain 2-like"/>
    <property type="match status" value="1"/>
</dbReference>
<keyword evidence="5" id="KW-1185">Reference proteome</keyword>
<name>A0A1N7KNQ2_9BACT</name>
<evidence type="ECO:0000256" key="1">
    <source>
        <dbReference type="ARBA" id="ARBA00022801"/>
    </source>
</evidence>
<evidence type="ECO:0000256" key="2">
    <source>
        <dbReference type="SAM" id="SignalP"/>
    </source>
</evidence>
<sequence length="830" mass="92682">MKRISLYLLPAMLLLQLAAAQAQTINVSDTGTPESLLIAGKGATTTIYTDAADAAVVQVAANALQKDIQLLTGQTPAWQHSTSLSNTPIIIGTIGKSALINKLVASKTLQINNITGLWEAFTIQVIDMPVNGKKTKALVIAGSDRRGTAFGVFELSRKMGVSPLYWWADVIPAKRKNIFVNGQYTSKSPSVQYRGIFINDEDWGLQPWAARNLDSAVKDIGPRTYERVFELMLRLKANYIWPAMHPCTKAFYYYAENPQLAEKYAIIVGGSHCEPMLRNNVFEWTEHFEKEYGQKPGEWRYDVNKDQIYTYWKDRVIQSAQYENVYTVGMRGIHDGSMPGPKDVGEKVKLLGNVIQDQRTILSEGLHKAPAVVPQIFCPYKEVLTLYQRGLQLPDDVTIVWADDNHGYIRQLSTPAEQQRSGGSGVYYHLSYWGAPHDYLWLSTISPALISFELSKAWQYNARKAWIINVGDIKPAEMEMQFTFDLAWDVQAWPFEKAVDYTQQWARETFGPEFASDIARIKNKYYQLAAAGKPEHLGMRAFSEQEADRRLLAYRRIAAEAGALQQSIPARLQNAYFELVYYPIVGACLMNEKTALAAKSRLYAQDSSNKAALLADSATAAFEQIKALTQQYNTTIAGGKWNGIMSWHPRDLPVFQMPPTSVHPDTSKKGRAFCNIDTQSAPLLILAANSFTQKQEQQTTLQSATGLGYTANSITCLPVTAPSLANNEWEKASNVSYSATLPAGKRTIQVRALPTHRQYTGRGVRYAIGIDNNPPQVIDLEEATDNATWKLNVVNGYAQGQTEHEVTAGNHIIHIYFMDPGLVLNDISIY</sequence>
<dbReference type="Gene3D" id="3.20.20.520">
    <property type="entry name" value="Glycosyl hydrolase family 115"/>
    <property type="match status" value="1"/>
</dbReference>
<dbReference type="InterPro" id="IPR031924">
    <property type="entry name" value="GH115"/>
</dbReference>
<organism evidence="4 5">
    <name type="scientific">Filimonas lacunae</name>
    <dbReference type="NCBI Taxonomy" id="477680"/>
    <lineage>
        <taxon>Bacteria</taxon>
        <taxon>Pseudomonadati</taxon>
        <taxon>Bacteroidota</taxon>
        <taxon>Chitinophagia</taxon>
        <taxon>Chitinophagales</taxon>
        <taxon>Chitinophagaceae</taxon>
        <taxon>Filimonas</taxon>
    </lineage>
</organism>
<dbReference type="InterPro" id="IPR042301">
    <property type="entry name" value="GH115_sf"/>
</dbReference>